<dbReference type="GO" id="GO:0004867">
    <property type="term" value="F:serine-type endopeptidase inhibitor activity"/>
    <property type="evidence" value="ECO:0007669"/>
    <property type="project" value="UniProtKB-KW"/>
</dbReference>
<evidence type="ECO:0000256" key="4">
    <source>
        <dbReference type="ARBA" id="ARBA00054668"/>
    </source>
</evidence>
<protein>
    <recommendedName>
        <fullName evidence="7">Inhibitor I9 domain-containing protein</fullName>
    </recommendedName>
</protein>
<gene>
    <name evidence="8" type="ORF">J8A68_000477</name>
</gene>
<comment type="function">
    <text evidence="4">Cytosolic inhibitor of vacuolar proteinase B (yscB), probably regulating protease B activity during limited proteolysis. PBI2 is a component of the LMA1 complex, which is involved in the facilitation of vesicle fusion such as homotypic vacuole and ER-derived COPII vesicle fusion with the Golgi.</text>
</comment>
<keyword evidence="6" id="KW-1133">Transmembrane helix</keyword>
<evidence type="ECO:0000259" key="7">
    <source>
        <dbReference type="Pfam" id="PF05922"/>
    </source>
</evidence>
<keyword evidence="9" id="KW-1185">Reference proteome</keyword>
<dbReference type="Proteomes" id="UP000694255">
    <property type="component" value="Unassembled WGS sequence"/>
</dbReference>
<dbReference type="FunFam" id="3.30.70.80:FF:000005">
    <property type="entry name" value="Proteinase inhibitor I2B"/>
    <property type="match status" value="1"/>
</dbReference>
<keyword evidence="1" id="KW-0646">Protease inhibitor</keyword>
<evidence type="ECO:0000313" key="8">
    <source>
        <dbReference type="EMBL" id="KAG7666047.1"/>
    </source>
</evidence>
<feature type="transmembrane region" description="Helical" evidence="6">
    <location>
        <begin position="12"/>
        <end position="32"/>
    </location>
</feature>
<dbReference type="PANTHER" id="PTHR28288:SF2">
    <property type="entry name" value="PROTEASE B INHIBITOR 2"/>
    <property type="match status" value="1"/>
</dbReference>
<dbReference type="EMBL" id="JAGSYN010000044">
    <property type="protein sequence ID" value="KAG7666047.1"/>
    <property type="molecule type" value="Genomic_DNA"/>
</dbReference>
<evidence type="ECO:0000256" key="2">
    <source>
        <dbReference type="ARBA" id="ARBA00022900"/>
    </source>
</evidence>
<dbReference type="AlphaFoldDB" id="A0A8J5UUT1"/>
<evidence type="ECO:0000256" key="6">
    <source>
        <dbReference type="SAM" id="Phobius"/>
    </source>
</evidence>
<organism evidence="8 9">
    <name type="scientific">[Candida] subhashii</name>
    <dbReference type="NCBI Taxonomy" id="561895"/>
    <lineage>
        <taxon>Eukaryota</taxon>
        <taxon>Fungi</taxon>
        <taxon>Dikarya</taxon>
        <taxon>Ascomycota</taxon>
        <taxon>Saccharomycotina</taxon>
        <taxon>Pichiomycetes</taxon>
        <taxon>Debaryomycetaceae</taxon>
        <taxon>Spathaspora</taxon>
    </lineage>
</organism>
<comment type="subunit">
    <text evidence="5">Part of the heterodimeric LMA1 complex together with the thioredoxin II/TRX2. LMA1 binds to the ATPase SEC18.</text>
</comment>
<keyword evidence="6" id="KW-0472">Membrane</keyword>
<comment type="caution">
    <text evidence="8">The sequence shown here is derived from an EMBL/GenBank/DDBJ whole genome shotgun (WGS) entry which is preliminary data.</text>
</comment>
<reference evidence="8 9" key="1">
    <citation type="journal article" date="2021" name="DNA Res.">
        <title>Genome analysis of Candida subhashii reveals its hybrid nature and dual mitochondrial genome conformations.</title>
        <authorList>
            <person name="Mixao V."/>
            <person name="Hegedusova E."/>
            <person name="Saus E."/>
            <person name="Pryszcz L.P."/>
            <person name="Cillingova A."/>
            <person name="Nosek J."/>
            <person name="Gabaldon T."/>
        </authorList>
    </citation>
    <scope>NUCLEOTIDE SEQUENCE [LARGE SCALE GENOMIC DNA]</scope>
    <source>
        <strain evidence="8 9">CBS 10753</strain>
    </source>
</reference>
<dbReference type="InterPro" id="IPR010259">
    <property type="entry name" value="S8pro/Inhibitor_I9"/>
</dbReference>
<evidence type="ECO:0000256" key="3">
    <source>
        <dbReference type="ARBA" id="ARBA00038069"/>
    </source>
</evidence>
<sequence length="125" mass="13426">MKDYNIKRLIGILVLTVIITISIFVSSIGIPLTPKATILSTSTSATSNNKAMGTKPYIITLKEDASDEAVSGIKKWVSEIGGEITSEYELIKGFAVKLPVGSDAQALEAHTAVHSVEEDQEVHIQ</sequence>
<accession>A0A8J5UUT1</accession>
<evidence type="ECO:0000256" key="1">
    <source>
        <dbReference type="ARBA" id="ARBA00022690"/>
    </source>
</evidence>
<evidence type="ECO:0000256" key="5">
    <source>
        <dbReference type="ARBA" id="ARBA00062658"/>
    </source>
</evidence>
<dbReference type="InterPro" id="IPR052471">
    <property type="entry name" value="PBI_I9"/>
</dbReference>
<name>A0A8J5UUT1_9ASCO</name>
<dbReference type="GO" id="GO:0042144">
    <property type="term" value="P:vacuole fusion, non-autophagic"/>
    <property type="evidence" value="ECO:0007669"/>
    <property type="project" value="TreeGrafter"/>
</dbReference>
<dbReference type="Pfam" id="PF05922">
    <property type="entry name" value="Inhibitor_I9"/>
    <property type="match status" value="1"/>
</dbReference>
<dbReference type="OrthoDB" id="5518345at2759"/>
<dbReference type="PANTHER" id="PTHR28288">
    <property type="entry name" value="PROTEASE B INHIBITOR 2"/>
    <property type="match status" value="1"/>
</dbReference>
<dbReference type="RefSeq" id="XP_049266279.1">
    <property type="nucleotide sequence ID" value="XM_049408789.1"/>
</dbReference>
<keyword evidence="2" id="KW-0722">Serine protease inhibitor</keyword>
<keyword evidence="6" id="KW-0812">Transmembrane</keyword>
<evidence type="ECO:0000313" key="9">
    <source>
        <dbReference type="Proteomes" id="UP000694255"/>
    </source>
</evidence>
<comment type="similarity">
    <text evidence="3">Belongs to the protease inhibitor I9 family.</text>
</comment>
<proteinExistence type="inferred from homology"/>
<dbReference type="GeneID" id="73467278"/>
<feature type="domain" description="Inhibitor I9" evidence="7">
    <location>
        <begin position="57"/>
        <end position="124"/>
    </location>
</feature>